<feature type="domain" description="ATPase" evidence="1">
    <location>
        <begin position="5"/>
        <end position="190"/>
    </location>
</feature>
<dbReference type="PANTHER" id="PTHR34704">
    <property type="entry name" value="ATPASE"/>
    <property type="match status" value="1"/>
</dbReference>
<dbReference type="InterPro" id="IPR027417">
    <property type="entry name" value="P-loop_NTPase"/>
</dbReference>
<protein>
    <recommendedName>
        <fullName evidence="5">ATPase</fullName>
    </recommendedName>
</protein>
<evidence type="ECO:0000313" key="4">
    <source>
        <dbReference type="Proteomes" id="UP000176604"/>
    </source>
</evidence>
<dbReference type="Proteomes" id="UP000176604">
    <property type="component" value="Unassembled WGS sequence"/>
</dbReference>
<feature type="domain" description="DUF234" evidence="2">
    <location>
        <begin position="321"/>
        <end position="410"/>
    </location>
</feature>
<dbReference type="GO" id="GO:0005524">
    <property type="term" value="F:ATP binding"/>
    <property type="evidence" value="ECO:0007669"/>
    <property type="project" value="InterPro"/>
</dbReference>
<dbReference type="Pfam" id="PF03008">
    <property type="entry name" value="DUF234"/>
    <property type="match status" value="1"/>
</dbReference>
<comment type="caution">
    <text evidence="3">The sequence shown here is derived from an EMBL/GenBank/DDBJ whole genome shotgun (WGS) entry which is preliminary data.</text>
</comment>
<reference evidence="3 4" key="1">
    <citation type="journal article" date="2016" name="Nat. Commun.">
        <title>Thousands of microbial genomes shed light on interconnected biogeochemical processes in an aquifer system.</title>
        <authorList>
            <person name="Anantharaman K."/>
            <person name="Brown C.T."/>
            <person name="Hug L.A."/>
            <person name="Sharon I."/>
            <person name="Castelle C.J."/>
            <person name="Probst A.J."/>
            <person name="Thomas B.C."/>
            <person name="Singh A."/>
            <person name="Wilkins M.J."/>
            <person name="Karaoz U."/>
            <person name="Brodie E.L."/>
            <person name="Williams K.H."/>
            <person name="Hubbard S.S."/>
            <person name="Banfield J.F."/>
        </authorList>
    </citation>
    <scope>NUCLEOTIDE SEQUENCE [LARGE SCALE GENOMIC DNA]</scope>
</reference>
<evidence type="ECO:0000259" key="1">
    <source>
        <dbReference type="Pfam" id="PF01637"/>
    </source>
</evidence>
<dbReference type="InterPro" id="IPR004256">
    <property type="entry name" value="DUF234"/>
</dbReference>
<dbReference type="EMBL" id="MGEF01000009">
    <property type="protein sequence ID" value="OGL79414.1"/>
    <property type="molecule type" value="Genomic_DNA"/>
</dbReference>
<sequence>MPPTFINREQELAWLNGCYEKARETAQLLIVYGKRRVGKTELMKHFIEGKPHIYYLANRTTSEEQLRSATSVFAQGLGDDYLKPGSFQHWRDFFDYIGKKIKERNEPMIVIFDEFPYLAESHAGMSSFVQYAWDTWLKDARVIVILMGSSIAMMYKHALVHSAPLYGRRTGQWLLEPFDYRHTTQFYPGGTFARMFPLYAVSGGIPAYARVFDGKKSFQQNIIQQVLTEGSFLSVEPELLLADEFTDQRSYLTILKAIGAGRTKFSEIVQEAGLPATALPGYLKTLTHLRLVQKEVPVTETLPEKSKKGAYSLADPFLRFYFSFIFPQASLVKSGNFETLFSRHGGRLTALLAKAYEDATKEFVGRAISQGALPHFERLGRWWDKNTEIDLVGLNEEKNAVLFVETKWNEKPLDASVLKDVREKARRLAWGREERKEYYCVVAKGGFTDHAVKEARERHTLLIQEDKVMTGTS</sequence>
<evidence type="ECO:0000313" key="3">
    <source>
        <dbReference type="EMBL" id="OGL79414.1"/>
    </source>
</evidence>
<dbReference type="GO" id="GO:0006355">
    <property type="term" value="P:regulation of DNA-templated transcription"/>
    <property type="evidence" value="ECO:0007669"/>
    <property type="project" value="InterPro"/>
</dbReference>
<dbReference type="Gene3D" id="3.40.50.300">
    <property type="entry name" value="P-loop containing nucleotide triphosphate hydrolases"/>
    <property type="match status" value="1"/>
</dbReference>
<dbReference type="InterPro" id="IPR011579">
    <property type="entry name" value="ATPase_dom"/>
</dbReference>
<gene>
    <name evidence="3" type="ORF">A3J43_02110</name>
</gene>
<organism evidence="3 4">
    <name type="scientific">Candidatus Uhrbacteria bacterium RIFCSPHIGHO2_12_FULL_54_23</name>
    <dbReference type="NCBI Taxonomy" id="1802397"/>
    <lineage>
        <taxon>Bacteria</taxon>
        <taxon>Candidatus Uhriibacteriota</taxon>
    </lineage>
</organism>
<evidence type="ECO:0008006" key="5">
    <source>
        <dbReference type="Google" id="ProtNLM"/>
    </source>
</evidence>
<dbReference type="STRING" id="1802397.A3J43_02110"/>
<dbReference type="GO" id="GO:0003677">
    <property type="term" value="F:DNA binding"/>
    <property type="evidence" value="ECO:0007669"/>
    <property type="project" value="InterPro"/>
</dbReference>
<dbReference type="SUPFAM" id="SSF52980">
    <property type="entry name" value="Restriction endonuclease-like"/>
    <property type="match status" value="1"/>
</dbReference>
<dbReference type="PANTHER" id="PTHR34704:SF1">
    <property type="entry name" value="ATPASE"/>
    <property type="match status" value="1"/>
</dbReference>
<accession>A0A1F7UNS8</accession>
<dbReference type="SUPFAM" id="SSF52540">
    <property type="entry name" value="P-loop containing nucleoside triphosphate hydrolases"/>
    <property type="match status" value="1"/>
</dbReference>
<name>A0A1F7UNS8_9BACT</name>
<evidence type="ECO:0000259" key="2">
    <source>
        <dbReference type="Pfam" id="PF03008"/>
    </source>
</evidence>
<dbReference type="InterPro" id="IPR011335">
    <property type="entry name" value="Restrct_endonuc-II-like"/>
</dbReference>
<dbReference type="Pfam" id="PF01637">
    <property type="entry name" value="ATPase_2"/>
    <property type="match status" value="1"/>
</dbReference>
<dbReference type="AlphaFoldDB" id="A0A1F7UNS8"/>
<proteinExistence type="predicted"/>